<dbReference type="Pfam" id="PF02368">
    <property type="entry name" value="Big_2"/>
    <property type="match status" value="1"/>
</dbReference>
<protein>
    <submittedName>
        <fullName evidence="3">Carbohydrate-binding protein</fullName>
    </submittedName>
</protein>
<evidence type="ECO:0000313" key="4">
    <source>
        <dbReference type="Proteomes" id="UP000318833"/>
    </source>
</evidence>
<dbReference type="Pfam" id="PF18040">
    <property type="entry name" value="BPA_C"/>
    <property type="match status" value="1"/>
</dbReference>
<dbReference type="InterPro" id="IPR008964">
    <property type="entry name" value="Invasin/intimin_cell_adhesion"/>
</dbReference>
<proteinExistence type="predicted"/>
<dbReference type="Proteomes" id="UP000318833">
    <property type="component" value="Unassembled WGS sequence"/>
</dbReference>
<dbReference type="PROSITE" id="PS51175">
    <property type="entry name" value="CBM6"/>
    <property type="match status" value="1"/>
</dbReference>
<comment type="caution">
    <text evidence="3">The sequence shown here is derived from an EMBL/GenBank/DDBJ whole genome shotgun (WGS) entry which is preliminary data.</text>
</comment>
<accession>A0A554VN95</accession>
<gene>
    <name evidence="3" type="ORF">FOF46_07400</name>
</gene>
<dbReference type="InterPro" id="IPR026444">
    <property type="entry name" value="Secre_tail"/>
</dbReference>
<dbReference type="SUPFAM" id="SSF49785">
    <property type="entry name" value="Galactose-binding domain-like"/>
    <property type="match status" value="1"/>
</dbReference>
<keyword evidence="4" id="KW-1185">Reference proteome</keyword>
<dbReference type="Gene3D" id="2.60.120.260">
    <property type="entry name" value="Galactose-binding domain-like"/>
    <property type="match status" value="1"/>
</dbReference>
<organism evidence="3 4">
    <name type="scientific">Aquimarina algiphila</name>
    <dbReference type="NCBI Taxonomy" id="2047982"/>
    <lineage>
        <taxon>Bacteria</taxon>
        <taxon>Pseudomonadati</taxon>
        <taxon>Bacteroidota</taxon>
        <taxon>Flavobacteriia</taxon>
        <taxon>Flavobacteriales</taxon>
        <taxon>Flavobacteriaceae</taxon>
        <taxon>Aquimarina</taxon>
    </lineage>
</organism>
<dbReference type="InterPro" id="IPR008979">
    <property type="entry name" value="Galactose-bd-like_sf"/>
</dbReference>
<dbReference type="OrthoDB" id="974840at2"/>
<keyword evidence="1" id="KW-0732">Signal</keyword>
<dbReference type="EMBL" id="VLNR01000011">
    <property type="protein sequence ID" value="TSE09833.1"/>
    <property type="molecule type" value="Genomic_DNA"/>
</dbReference>
<dbReference type="CDD" id="cd21510">
    <property type="entry name" value="agarase_cat"/>
    <property type="match status" value="1"/>
</dbReference>
<dbReference type="SUPFAM" id="SSF49373">
    <property type="entry name" value="Invasin/intimin cell-adhesion fragments"/>
    <property type="match status" value="1"/>
</dbReference>
<dbReference type="Pfam" id="PF18206">
    <property type="entry name" value="Porphyrn_cat_1"/>
    <property type="match status" value="1"/>
</dbReference>
<feature type="domain" description="CBM6" evidence="2">
    <location>
        <begin position="817"/>
        <end position="948"/>
    </location>
</feature>
<dbReference type="NCBIfam" id="TIGR04183">
    <property type="entry name" value="Por_Secre_tail"/>
    <property type="match status" value="1"/>
</dbReference>
<dbReference type="Gene3D" id="3.20.20.80">
    <property type="entry name" value="Glycosidases"/>
    <property type="match status" value="1"/>
</dbReference>
<dbReference type="Gene3D" id="2.60.40.1080">
    <property type="match status" value="1"/>
</dbReference>
<dbReference type="CDD" id="cd04079">
    <property type="entry name" value="CBM6_agarase-like"/>
    <property type="match status" value="1"/>
</dbReference>
<dbReference type="RefSeq" id="WP_143916009.1">
    <property type="nucleotide sequence ID" value="NZ_CANMIK010000045.1"/>
</dbReference>
<dbReference type="InterPro" id="IPR017853">
    <property type="entry name" value="GH"/>
</dbReference>
<dbReference type="GO" id="GO:0030246">
    <property type="term" value="F:carbohydrate binding"/>
    <property type="evidence" value="ECO:0007669"/>
    <property type="project" value="InterPro"/>
</dbReference>
<dbReference type="Pfam" id="PF03422">
    <property type="entry name" value="CBM_6"/>
    <property type="match status" value="1"/>
</dbReference>
<name>A0A554VN95_9FLAO</name>
<dbReference type="InterPro" id="IPR006584">
    <property type="entry name" value="Cellulose-bd_IV"/>
</dbReference>
<dbReference type="SUPFAM" id="SSF51445">
    <property type="entry name" value="(Trans)glycosidases"/>
    <property type="match status" value="1"/>
</dbReference>
<dbReference type="InterPro" id="IPR005084">
    <property type="entry name" value="CBM6"/>
</dbReference>
<dbReference type="AlphaFoldDB" id="A0A554VN95"/>
<sequence length="1040" mass="117139">MKTINHYLVMGLILLYPIVNRAQNVEVDVNLNIKHSVGGISDFGRERHITMHSSLYENAWEGELDKAERLFEDLDVQLGRDNGVASFLHQFSPEDENNRQHHDPDSLSVLLDFWQGEYQQRITDRGLLKYKNEQSRGAIMGTNPHPTYPTLSYFENGLNGSTWGRENSFTWIPQDIETSAAWMVQYLEEFFVENASQEGVVMPEYWEVINEPDFPLNTGQFMMSSWEDIMEYHNLVAQGIKQRLGNRAPKIGGMTWGLHDLFRGDGISRFATASYVDGFYGNTAADEVAKAYARSQVDTPLFNRPRDTPWYQWDVIWKEFIDRVGDNMDFYSVHFYDWPQYQNQGGQRRSGGHVEATLEMLEWYDVFRNGKNNRKPVIISEYGAVANSWDPMPHDTRFDWENLKPFSAMMMQFLERPDYIELSMPFHLLKAQFRDIDNNGDGIPEVVYHYKTLRDDDGDGVWEYSELVKWYELWDDVDGTRVDTKSSDPDIQVDSYVDGNEVYLILNNLQEQNTTISLNLFEDNDNNPTSVRIKHLYLEGVRNIVLDDNTTNNIPSSVTLGAEATMILKYTLPNAVAINQTSVENKFYGEPVSNNQRVAINSGDNTFFVNNVTVPIDADKAEAMIKMTVTLFDAPQTENGFLSINKLTFNGVEVETPFDWRGETQNRSKWFGALEIPVPASLVQTNNTIVVDFQHVGEVNIVNLLTWDFSKKPGRSDGSTDPDPIAVTGVDVSPDTIILNQGQTSTINATISPANATNKNVTWSTNNAAIATIDTNGIVTANANGNAIITATTVDGGFTSSTNVIVNDNTPPTNDIIIIEAEDFVNTGGTFSDSFAGGPGLGVNRTPTNINYVNNGDWAEYTINVSTTGDYKIEYQISTPSNNAQIQLLIDGVVVATDNVTNNGQWDSYTALVSSNTIANLTSGNHTVRVLASGTNPWQWNLDKIILTRINNNNRTLSKNKDLGELSLFPNPSTGKVFIRGLNKEIEHDIRVYDIKGAKYLEEKLSHDHMVDIESLPKGAYFITINNSERKRTTLKLIKN</sequence>
<evidence type="ECO:0000313" key="3">
    <source>
        <dbReference type="EMBL" id="TSE09833.1"/>
    </source>
</evidence>
<dbReference type="InterPro" id="IPR041224">
    <property type="entry name" value="BPA_C"/>
</dbReference>
<evidence type="ECO:0000259" key="2">
    <source>
        <dbReference type="PROSITE" id="PS51175"/>
    </source>
</evidence>
<dbReference type="InterPro" id="IPR003343">
    <property type="entry name" value="Big_2"/>
</dbReference>
<dbReference type="SMART" id="SM00635">
    <property type="entry name" value="BID_2"/>
    <property type="match status" value="1"/>
</dbReference>
<reference evidence="3 4" key="1">
    <citation type="submission" date="2019-07" db="EMBL/GenBank/DDBJ databases">
        <title>The draft genome sequence of Aquimarina algiphila M91.</title>
        <authorList>
            <person name="Meng X."/>
        </authorList>
    </citation>
    <scope>NUCLEOTIDE SEQUENCE [LARGE SCALE GENOMIC DNA]</scope>
    <source>
        <strain evidence="3 4">M91</strain>
    </source>
</reference>
<dbReference type="Pfam" id="PF18962">
    <property type="entry name" value="Por_Secre_tail"/>
    <property type="match status" value="1"/>
</dbReference>
<dbReference type="Gene3D" id="2.60.120.1200">
    <property type="match status" value="1"/>
</dbReference>
<dbReference type="InterPro" id="IPR040527">
    <property type="entry name" value="Beta-sand_Porphyrn"/>
</dbReference>
<evidence type="ECO:0000256" key="1">
    <source>
        <dbReference type="ARBA" id="ARBA00022729"/>
    </source>
</evidence>
<dbReference type="SMART" id="SM00606">
    <property type="entry name" value="CBD_IV"/>
    <property type="match status" value="1"/>
</dbReference>